<feature type="domain" description="Adenylosuccinate lyase C-terminal" evidence="4">
    <location>
        <begin position="386"/>
        <end position="463"/>
    </location>
</feature>
<dbReference type="InterPro" id="IPR019468">
    <property type="entry name" value="AdenyloSucc_lyase_C"/>
</dbReference>
<evidence type="ECO:0000256" key="2">
    <source>
        <dbReference type="ARBA" id="ARBA00034772"/>
    </source>
</evidence>
<dbReference type="InterPro" id="IPR008948">
    <property type="entry name" value="L-Aspartase-like"/>
</dbReference>
<dbReference type="Gene3D" id="1.20.200.10">
    <property type="entry name" value="Fumarase/aspartase (Central domain)"/>
    <property type="match status" value="1"/>
</dbReference>
<reference evidence="5 6" key="1">
    <citation type="submission" date="2018-03" db="EMBL/GenBank/DDBJ databases">
        <title>Genomic Encyclopedia of Archaeal and Bacterial Type Strains, Phase II (KMG-II): from individual species to whole genera.</title>
        <authorList>
            <person name="Goeker M."/>
        </authorList>
    </citation>
    <scope>NUCLEOTIDE SEQUENCE [LARGE SCALE GENOMIC DNA]</scope>
    <source>
        <strain evidence="5 6">DSM 45601</strain>
    </source>
</reference>
<evidence type="ECO:0000256" key="3">
    <source>
        <dbReference type="SAM" id="MobiDB-lite"/>
    </source>
</evidence>
<gene>
    <name evidence="5" type="ORF">CLV72_103454</name>
</gene>
<evidence type="ECO:0000313" key="5">
    <source>
        <dbReference type="EMBL" id="PRX99847.1"/>
    </source>
</evidence>
<dbReference type="Gene3D" id="1.10.40.30">
    <property type="entry name" value="Fumarase/aspartase (C-terminal domain)"/>
    <property type="match status" value="1"/>
</dbReference>
<accession>A0A2T0Q7N8</accession>
<evidence type="ECO:0000259" key="4">
    <source>
        <dbReference type="SMART" id="SM00998"/>
    </source>
</evidence>
<keyword evidence="1" id="KW-0456">Lyase</keyword>
<dbReference type="GO" id="GO:0016853">
    <property type="term" value="F:isomerase activity"/>
    <property type="evidence" value="ECO:0007669"/>
    <property type="project" value="UniProtKB-KW"/>
</dbReference>
<comment type="caution">
    <text evidence="5">The sequence shown here is derived from an EMBL/GenBank/DDBJ whole genome shotgun (WGS) entry which is preliminary data.</text>
</comment>
<dbReference type="Proteomes" id="UP000237846">
    <property type="component" value="Unassembled WGS sequence"/>
</dbReference>
<protein>
    <submittedName>
        <fullName evidence="5">3-carboxy-cis,cis-muconate cycloisomerase</fullName>
    </submittedName>
</protein>
<dbReference type="RefSeq" id="WP_245930123.1">
    <property type="nucleotide sequence ID" value="NZ_PVZC01000003.1"/>
</dbReference>
<dbReference type="NCBIfam" id="TIGR02426">
    <property type="entry name" value="protocat_pcaB"/>
    <property type="match status" value="1"/>
</dbReference>
<name>A0A2T0Q7N8_9ACTN</name>
<evidence type="ECO:0000313" key="6">
    <source>
        <dbReference type="Proteomes" id="UP000237846"/>
    </source>
</evidence>
<dbReference type="GO" id="GO:0016829">
    <property type="term" value="F:lyase activity"/>
    <property type="evidence" value="ECO:0007669"/>
    <property type="project" value="UniProtKB-KW"/>
</dbReference>
<feature type="region of interest" description="Disordered" evidence="3">
    <location>
        <begin position="1"/>
        <end position="29"/>
    </location>
</feature>
<dbReference type="GO" id="GO:0019619">
    <property type="term" value="P:3,4-dihydroxybenzoate catabolic process"/>
    <property type="evidence" value="ECO:0007669"/>
    <property type="project" value="InterPro"/>
</dbReference>
<dbReference type="AlphaFoldDB" id="A0A2T0Q7N8"/>
<comment type="similarity">
    <text evidence="2">Belongs to the class-II fumarase/aspartase family.</text>
</comment>
<keyword evidence="5" id="KW-0413">Isomerase</keyword>
<dbReference type="PANTHER" id="PTHR43172">
    <property type="entry name" value="ADENYLOSUCCINATE LYASE"/>
    <property type="match status" value="1"/>
</dbReference>
<evidence type="ECO:0000256" key="1">
    <source>
        <dbReference type="ARBA" id="ARBA00023239"/>
    </source>
</evidence>
<sequence>MRQRPSGGRPVAMIDRRRTVNPPSPPEPPGLFDGVFAAGEIRHRVSDGAWLRALLDAEGALARAQGAAGLIPAAAAARITEVCATARPSTAELGAAAAGGGNPVIPLVSWLRTAVGADAADHVHHGATSQDIMDTAAMLVAHRALGAVLADLRAVRTALAALAAEHRDTPMAARTLLQQALPTTFGLVAAGWLSGVAAAADRLAEVRARRLAAQLGGAAGTLASFGPAGPALVEAYAAELGLAAPALPWHTERTRIAELAGALGGAAGALAKPARDITLLAQTEVGELAEVGPPGSGGSSALPHKRNPIAAVSVLAAAAQAPGEAASLLAAMVHEHQRAAGAWHAEWPPLRRLLTATGSAAHWLRTSLERLHVDAPRMRANLDLTGGLLLAERVTADLAPELGRAAARELVTRAAAAGGDLAGALAAELARCGGPHRTPAAIASLLDPAGYLGAAAQLTDRTVRSQREEA</sequence>
<dbReference type="PANTHER" id="PTHR43172:SF2">
    <property type="entry name" value="ADENYLOSUCCINATE LYASE C-TERMINAL DOMAIN-CONTAINING PROTEIN"/>
    <property type="match status" value="1"/>
</dbReference>
<organism evidence="5 6">
    <name type="scientific">Allonocardiopsis opalescens</name>
    <dbReference type="NCBI Taxonomy" id="1144618"/>
    <lineage>
        <taxon>Bacteria</taxon>
        <taxon>Bacillati</taxon>
        <taxon>Actinomycetota</taxon>
        <taxon>Actinomycetes</taxon>
        <taxon>Streptosporangiales</taxon>
        <taxon>Allonocardiopsis</taxon>
    </lineage>
</organism>
<keyword evidence="6" id="KW-1185">Reference proteome</keyword>
<dbReference type="Pfam" id="PF00206">
    <property type="entry name" value="Lyase_1"/>
    <property type="match status" value="1"/>
</dbReference>
<dbReference type="SMART" id="SM00998">
    <property type="entry name" value="ADSL_C"/>
    <property type="match status" value="1"/>
</dbReference>
<proteinExistence type="inferred from homology"/>
<dbReference type="Pfam" id="PF10397">
    <property type="entry name" value="ADSL_C"/>
    <property type="match status" value="1"/>
</dbReference>
<dbReference type="EMBL" id="PVZC01000003">
    <property type="protein sequence ID" value="PRX99847.1"/>
    <property type="molecule type" value="Genomic_DNA"/>
</dbReference>
<dbReference type="PRINTS" id="PR00149">
    <property type="entry name" value="FUMRATELYASE"/>
</dbReference>
<dbReference type="InterPro" id="IPR022761">
    <property type="entry name" value="Fumarate_lyase_N"/>
</dbReference>
<dbReference type="InterPro" id="IPR012789">
    <property type="entry name" value="Protocat_PcaB-like"/>
</dbReference>
<dbReference type="InterPro" id="IPR000362">
    <property type="entry name" value="Fumarate_lyase_fam"/>
</dbReference>
<dbReference type="SUPFAM" id="SSF48557">
    <property type="entry name" value="L-aspartase-like"/>
    <property type="match status" value="1"/>
</dbReference>